<evidence type="ECO:0000313" key="4">
    <source>
        <dbReference type="Proteomes" id="UP000238348"/>
    </source>
</evidence>
<dbReference type="InterPro" id="IPR000253">
    <property type="entry name" value="FHA_dom"/>
</dbReference>
<dbReference type="PROSITE" id="PS50006">
    <property type="entry name" value="FHA_DOMAIN"/>
    <property type="match status" value="1"/>
</dbReference>
<dbReference type="SMART" id="SM00240">
    <property type="entry name" value="FHA"/>
    <property type="match status" value="1"/>
</dbReference>
<dbReference type="Pfam" id="PF00498">
    <property type="entry name" value="FHA"/>
    <property type="match status" value="1"/>
</dbReference>
<dbReference type="RefSeq" id="WP_104977086.1">
    <property type="nucleotide sequence ID" value="NZ_CP012673.1"/>
</dbReference>
<feature type="compositionally biased region" description="Acidic residues" evidence="1">
    <location>
        <begin position="112"/>
        <end position="123"/>
    </location>
</feature>
<dbReference type="OrthoDB" id="955748at2"/>
<proteinExistence type="predicted"/>
<organism evidence="3 4">
    <name type="scientific">Sorangium cellulosum</name>
    <name type="common">Polyangium cellulosum</name>
    <dbReference type="NCBI Taxonomy" id="56"/>
    <lineage>
        <taxon>Bacteria</taxon>
        <taxon>Pseudomonadati</taxon>
        <taxon>Myxococcota</taxon>
        <taxon>Polyangia</taxon>
        <taxon>Polyangiales</taxon>
        <taxon>Polyangiaceae</taxon>
        <taxon>Sorangium</taxon>
    </lineage>
</organism>
<sequence length="301" mass="33784">MAPRCIVEIRGGKLTGTKAVLDPGRTLRVGRSDLADLVVPHDAQLSAPHFELTWDGARCTLRDLRSLTGTRLDGAAVAALHEAEVQHGAWIQAGHTDFMVYVEGHTPPPADAGDDDDDEELDEEERRARVARRAAAERALAALRDEAAVAPLYVVLDAARDDRILELLRESVERHQSLYEGQPAEPLDEVAPYLAGPMAPDSRLLERLVREGWGRRWGIFCTSEEKFAEVRRHFRRFLMAELEDELDRVYFRFYDPRVMSTFLPVCSVSQLDELTRQLTRILCEDRQGRLLSMGRNAGAGS</sequence>
<evidence type="ECO:0000259" key="2">
    <source>
        <dbReference type="PROSITE" id="PS50006"/>
    </source>
</evidence>
<protein>
    <recommendedName>
        <fullName evidence="2">FHA domain-containing protein</fullName>
    </recommendedName>
</protein>
<dbReference type="InterPro" id="IPR025391">
    <property type="entry name" value="DUF4123"/>
</dbReference>
<dbReference type="SUPFAM" id="SSF49879">
    <property type="entry name" value="SMAD/FHA domain"/>
    <property type="match status" value="1"/>
</dbReference>
<reference evidence="3 4" key="1">
    <citation type="submission" date="2015-09" db="EMBL/GenBank/DDBJ databases">
        <title>Sorangium comparison.</title>
        <authorList>
            <person name="Zaburannyi N."/>
            <person name="Bunk B."/>
            <person name="Overmann J."/>
            <person name="Mueller R."/>
        </authorList>
    </citation>
    <scope>NUCLEOTIDE SEQUENCE [LARGE SCALE GENOMIC DNA]</scope>
    <source>
        <strain evidence="3 4">So ce26</strain>
    </source>
</reference>
<feature type="region of interest" description="Disordered" evidence="1">
    <location>
        <begin position="103"/>
        <end position="126"/>
    </location>
</feature>
<evidence type="ECO:0000313" key="3">
    <source>
        <dbReference type="EMBL" id="AUX39060.1"/>
    </source>
</evidence>
<dbReference type="Proteomes" id="UP000238348">
    <property type="component" value="Chromosome"/>
</dbReference>
<accession>A0A2L0EIE3</accession>
<dbReference type="InterPro" id="IPR008984">
    <property type="entry name" value="SMAD_FHA_dom_sf"/>
</dbReference>
<name>A0A2L0EIE3_SORCE</name>
<dbReference type="EMBL" id="CP012673">
    <property type="protein sequence ID" value="AUX39060.1"/>
    <property type="molecule type" value="Genomic_DNA"/>
</dbReference>
<dbReference type="CDD" id="cd00060">
    <property type="entry name" value="FHA"/>
    <property type="match status" value="1"/>
</dbReference>
<evidence type="ECO:0000256" key="1">
    <source>
        <dbReference type="SAM" id="MobiDB-lite"/>
    </source>
</evidence>
<gene>
    <name evidence="3" type="ORF">SOCE26_004420</name>
</gene>
<dbReference type="Pfam" id="PF13503">
    <property type="entry name" value="DUF4123"/>
    <property type="match status" value="1"/>
</dbReference>
<feature type="domain" description="FHA" evidence="2">
    <location>
        <begin position="27"/>
        <end position="77"/>
    </location>
</feature>
<dbReference type="Gene3D" id="2.60.200.20">
    <property type="match status" value="1"/>
</dbReference>
<dbReference type="AlphaFoldDB" id="A0A2L0EIE3"/>